<gene>
    <name evidence="2" type="ORF">J1N35_025332</name>
</gene>
<dbReference type="AlphaFoldDB" id="A0A9D3V6C5"/>
<evidence type="ECO:0000313" key="2">
    <source>
        <dbReference type="EMBL" id="KAH1073004.1"/>
    </source>
</evidence>
<comment type="caution">
    <text evidence="2">The sequence shown here is derived from an EMBL/GenBank/DDBJ whole genome shotgun (WGS) entry which is preliminary data.</text>
</comment>
<dbReference type="EMBL" id="JAIQCV010000008">
    <property type="protein sequence ID" value="KAH1073004.1"/>
    <property type="molecule type" value="Genomic_DNA"/>
</dbReference>
<accession>A0A9D3V6C5</accession>
<evidence type="ECO:0000313" key="3">
    <source>
        <dbReference type="Proteomes" id="UP000828251"/>
    </source>
</evidence>
<feature type="region of interest" description="Disordered" evidence="1">
    <location>
        <begin position="80"/>
        <end position="99"/>
    </location>
</feature>
<protein>
    <submittedName>
        <fullName evidence="2">Uncharacterized protein</fullName>
    </submittedName>
</protein>
<organism evidence="2 3">
    <name type="scientific">Gossypium stocksii</name>
    <dbReference type="NCBI Taxonomy" id="47602"/>
    <lineage>
        <taxon>Eukaryota</taxon>
        <taxon>Viridiplantae</taxon>
        <taxon>Streptophyta</taxon>
        <taxon>Embryophyta</taxon>
        <taxon>Tracheophyta</taxon>
        <taxon>Spermatophyta</taxon>
        <taxon>Magnoliopsida</taxon>
        <taxon>eudicotyledons</taxon>
        <taxon>Gunneridae</taxon>
        <taxon>Pentapetalae</taxon>
        <taxon>rosids</taxon>
        <taxon>malvids</taxon>
        <taxon>Malvales</taxon>
        <taxon>Malvaceae</taxon>
        <taxon>Malvoideae</taxon>
        <taxon>Gossypium</taxon>
    </lineage>
</organism>
<sequence>MDLLLLLKCLRKKGNEVSSFECSEFLINTTWLSDGKGGASDKVMEKESAEIEHVVSAPKFKQRKVSVVRDILPGCGRETAPNFGLSRQIPVDQSSQGKW</sequence>
<keyword evidence="3" id="KW-1185">Reference proteome</keyword>
<evidence type="ECO:0000256" key="1">
    <source>
        <dbReference type="SAM" id="MobiDB-lite"/>
    </source>
</evidence>
<proteinExistence type="predicted"/>
<reference evidence="2 3" key="1">
    <citation type="journal article" date="2021" name="Plant Biotechnol. J.">
        <title>Multi-omics assisted identification of the key and species-specific regulatory components of drought-tolerant mechanisms in Gossypium stocksii.</title>
        <authorList>
            <person name="Yu D."/>
            <person name="Ke L."/>
            <person name="Zhang D."/>
            <person name="Wu Y."/>
            <person name="Sun Y."/>
            <person name="Mei J."/>
            <person name="Sun J."/>
            <person name="Sun Y."/>
        </authorList>
    </citation>
    <scope>NUCLEOTIDE SEQUENCE [LARGE SCALE GENOMIC DNA]</scope>
    <source>
        <strain evidence="3">cv. E1</strain>
        <tissue evidence="2">Leaf</tissue>
    </source>
</reference>
<name>A0A9D3V6C5_9ROSI</name>
<dbReference type="Proteomes" id="UP000828251">
    <property type="component" value="Unassembled WGS sequence"/>
</dbReference>